<comment type="domain">
    <text evidence="8">Has a modular structure: an endo-beta-1,4-glucanase catalytic module at the N-terminus, a linker rich in serines and threonines, and a C-terminal carbohydrate-binding module (CBM).</text>
</comment>
<evidence type="ECO:0000259" key="9">
    <source>
        <dbReference type="Pfam" id="PF03443"/>
    </source>
</evidence>
<dbReference type="GO" id="GO:0030248">
    <property type="term" value="F:cellulose binding"/>
    <property type="evidence" value="ECO:0007669"/>
    <property type="project" value="UniProtKB-UniRule"/>
</dbReference>
<dbReference type="Proteomes" id="UP000308730">
    <property type="component" value="Unassembled WGS sequence"/>
</dbReference>
<proteinExistence type="inferred from homology"/>
<comment type="function">
    <text evidence="8">Lytic polysaccharide monooxygenase (LMPO) that depolymerizes crystalline and amorphous polysaccharides via the oxidation of scissile alpha- or beta-(1-4)-glycosidic bonds, yielding C1 and/or C4 oxidation products. Catalysis by LPMOs requires the reduction of the active-site copper from Cu(II) to Cu(I) by a reducing agent and H(2)O(2) or O(2) as a cosubstrate.</text>
</comment>
<evidence type="ECO:0000256" key="1">
    <source>
        <dbReference type="ARBA" id="ARBA00004613"/>
    </source>
</evidence>
<dbReference type="InterPro" id="IPR005103">
    <property type="entry name" value="AA9_LPMO"/>
</dbReference>
<keyword evidence="11" id="KW-1185">Reference proteome</keyword>
<comment type="similarity">
    <text evidence="7">Belongs to the polysaccharide monooxygenase AA9 family.</text>
</comment>
<evidence type="ECO:0000256" key="7">
    <source>
        <dbReference type="ARBA" id="ARBA00044502"/>
    </source>
</evidence>
<accession>A0A4S4MV01</accession>
<dbReference type="Pfam" id="PF03443">
    <property type="entry name" value="AA9"/>
    <property type="match status" value="1"/>
</dbReference>
<dbReference type="InterPro" id="IPR049892">
    <property type="entry name" value="AA9"/>
</dbReference>
<comment type="caution">
    <text evidence="10">The sequence shown here is derived from an EMBL/GenBank/DDBJ whole genome shotgun (WGS) entry which is preliminary data.</text>
</comment>
<dbReference type="GO" id="GO:0005576">
    <property type="term" value="C:extracellular region"/>
    <property type="evidence" value="ECO:0007669"/>
    <property type="project" value="UniProtKB-SubCell"/>
</dbReference>
<dbReference type="GO" id="GO:0030245">
    <property type="term" value="P:cellulose catabolic process"/>
    <property type="evidence" value="ECO:0007669"/>
    <property type="project" value="UniProtKB-UniRule"/>
</dbReference>
<keyword evidence="6 8" id="KW-0624">Polysaccharide degradation</keyword>
<evidence type="ECO:0000256" key="2">
    <source>
        <dbReference type="ARBA" id="ARBA00022525"/>
    </source>
</evidence>
<dbReference type="GO" id="GO:0008810">
    <property type="term" value="F:cellulase activity"/>
    <property type="evidence" value="ECO:0007669"/>
    <property type="project" value="UniProtKB-UniRule"/>
</dbReference>
<sequence length="177" mass="18840">MKADPLAASSHHGPISVYIAPTASNGTGEVWVKLFEDTYNVTNATWAVDRLITAHGQHSIGIPNIETGDYLLRAEIIALHEADSLYSVNPIRGAQFYISCAQVHINATVSDPTKLPAGVAFPGAYTDSTPGIQFNIYTQDAANYVPPGPDVWSDADGGSISQVGVAALARRMLRFGI</sequence>
<reference evidence="10 11" key="1">
    <citation type="submission" date="2019-02" db="EMBL/GenBank/DDBJ databases">
        <title>Genome sequencing of the rare red list fungi Antrodiella citrinella (Flaviporus citrinellus).</title>
        <authorList>
            <person name="Buettner E."/>
            <person name="Kellner H."/>
        </authorList>
    </citation>
    <scope>NUCLEOTIDE SEQUENCE [LARGE SCALE GENOMIC DNA]</scope>
    <source>
        <strain evidence="10 11">DSM 108506</strain>
    </source>
</reference>
<evidence type="ECO:0000256" key="5">
    <source>
        <dbReference type="ARBA" id="ARBA00023277"/>
    </source>
</evidence>
<evidence type="ECO:0000256" key="8">
    <source>
        <dbReference type="RuleBase" id="RU368122"/>
    </source>
</evidence>
<evidence type="ECO:0000256" key="3">
    <source>
        <dbReference type="ARBA" id="ARBA00023001"/>
    </source>
</evidence>
<evidence type="ECO:0000256" key="6">
    <source>
        <dbReference type="ARBA" id="ARBA00023326"/>
    </source>
</evidence>
<dbReference type="PANTHER" id="PTHR33353">
    <property type="entry name" value="PUTATIVE (AFU_ORTHOLOGUE AFUA_1G12560)-RELATED"/>
    <property type="match status" value="1"/>
</dbReference>
<keyword evidence="4 8" id="KW-1015">Disulfide bond</keyword>
<dbReference type="EMBL" id="SGPM01000092">
    <property type="protein sequence ID" value="THH30156.1"/>
    <property type="molecule type" value="Genomic_DNA"/>
</dbReference>
<comment type="subcellular location">
    <subcellularLocation>
        <location evidence="1 8">Secreted</location>
    </subcellularLocation>
</comment>
<feature type="domain" description="Auxiliary Activity family 9 catalytic" evidence="9">
    <location>
        <begin position="8"/>
        <end position="144"/>
    </location>
</feature>
<evidence type="ECO:0000256" key="4">
    <source>
        <dbReference type="ARBA" id="ARBA00023157"/>
    </source>
</evidence>
<protein>
    <recommendedName>
        <fullName evidence="8">AA9 family lytic polysaccharide monooxygenase</fullName>
        <ecNumber evidence="8">1.14.99.56</ecNumber>
    </recommendedName>
    <alternativeName>
        <fullName evidence="8">Endo-beta-1,4-glucanase</fullName>
    </alternativeName>
    <alternativeName>
        <fullName evidence="8">Glycosyl hydrolase 61 family protein</fullName>
    </alternativeName>
</protein>
<evidence type="ECO:0000313" key="11">
    <source>
        <dbReference type="Proteomes" id="UP000308730"/>
    </source>
</evidence>
<dbReference type="OrthoDB" id="4849160at2759"/>
<name>A0A4S4MV01_9APHY</name>
<dbReference type="CDD" id="cd21175">
    <property type="entry name" value="LPMO_AA9"/>
    <property type="match status" value="1"/>
</dbReference>
<keyword evidence="3 8" id="KW-0136">Cellulose degradation</keyword>
<comment type="catalytic activity">
    <reaction evidence="8">
        <text>[(1-&gt;4)-beta-D-glucosyl]n+m + reduced acceptor + O2 = 4-dehydro-beta-D-glucosyl-[(1-&gt;4)-beta-D-glucosyl]n-1 + [(1-&gt;4)-beta-D-glucosyl]m + acceptor + H2O.</text>
        <dbReference type="EC" id="1.14.99.56"/>
    </reaction>
</comment>
<keyword evidence="5 8" id="KW-0119">Carbohydrate metabolism</keyword>
<gene>
    <name evidence="10" type="ORF">EUX98_g4045</name>
</gene>
<dbReference type="Gene3D" id="2.70.50.70">
    <property type="match status" value="1"/>
</dbReference>
<organism evidence="10 11">
    <name type="scientific">Antrodiella citrinella</name>
    <dbReference type="NCBI Taxonomy" id="2447956"/>
    <lineage>
        <taxon>Eukaryota</taxon>
        <taxon>Fungi</taxon>
        <taxon>Dikarya</taxon>
        <taxon>Basidiomycota</taxon>
        <taxon>Agaricomycotina</taxon>
        <taxon>Agaricomycetes</taxon>
        <taxon>Polyporales</taxon>
        <taxon>Steccherinaceae</taxon>
        <taxon>Antrodiella</taxon>
    </lineage>
</organism>
<keyword evidence="2 8" id="KW-0964">Secreted</keyword>
<dbReference type="PANTHER" id="PTHR33353:SF17">
    <property type="entry name" value="ENDO-BETA-1,4-GLUCANASE D"/>
    <property type="match status" value="1"/>
</dbReference>
<dbReference type="EC" id="1.14.99.56" evidence="8"/>
<dbReference type="AlphaFoldDB" id="A0A4S4MV01"/>
<evidence type="ECO:0000313" key="10">
    <source>
        <dbReference type="EMBL" id="THH30156.1"/>
    </source>
</evidence>